<evidence type="ECO:0000313" key="2">
    <source>
        <dbReference type="EMBL" id="BAI61768.1"/>
    </source>
</evidence>
<dbReference type="eggNOG" id="arCOG11122">
    <property type="taxonomic scope" value="Archaea"/>
</dbReference>
<reference evidence="2 3" key="2">
    <citation type="journal article" date="2008" name="Int. J. Syst. Evol. Microbiol.">
        <title>Methanocella paludicola gen. nov., sp. nov., a methane-producing archaeon, the first isolate of the lineage 'Rice Cluster I', and proposal of the new archaeal order Methanocellales ord. nov.</title>
        <authorList>
            <person name="Sakai S."/>
            <person name="Imachi H."/>
            <person name="Hanada S."/>
            <person name="Ohashi A."/>
            <person name="Harada H."/>
            <person name="Kamagata Y."/>
        </authorList>
    </citation>
    <scope>NUCLEOTIDE SEQUENCE [LARGE SCALE GENOMIC DNA]</scope>
    <source>
        <strain evidence="3">DSM 17711 / JCM 13418 / NBRC 101707 / SANAE</strain>
    </source>
</reference>
<keyword evidence="1" id="KW-1133">Transmembrane helix</keyword>
<reference evidence="3" key="3">
    <citation type="journal article" date="2011" name="PLoS ONE">
        <title>Genome sequence of a mesophilic hydrogenotrophic methanogen Methanocella paludicola, the first cultivated representative of the order Methanocellales.</title>
        <authorList>
            <person name="Sakai S."/>
            <person name="Takaki Y."/>
            <person name="Shimamura S."/>
            <person name="Sekine M."/>
            <person name="Tajima T."/>
            <person name="Kosugi H."/>
            <person name="Ichikawa N."/>
            <person name="Tasumi E."/>
            <person name="Hiraki A.T."/>
            <person name="Shimizu A."/>
            <person name="Kato Y."/>
            <person name="Nishiko R."/>
            <person name="Mori K."/>
            <person name="Fujita N."/>
            <person name="Imachi H."/>
            <person name="Takai K."/>
        </authorList>
    </citation>
    <scope>NUCLEOTIDE SEQUENCE [LARGE SCALE GENOMIC DNA]</scope>
    <source>
        <strain evidence="3">DSM 17711 / JCM 13418 / NBRC 101707 / SANAE</strain>
    </source>
</reference>
<proteinExistence type="predicted"/>
<keyword evidence="1" id="KW-0812">Transmembrane</keyword>
<dbReference type="InParanoid" id="D1YZ96"/>
<gene>
    <name evidence="2" type="ordered locus">MCP_1696</name>
</gene>
<keyword evidence="1" id="KW-0472">Membrane</keyword>
<accession>D1YZ96</accession>
<feature type="transmembrane region" description="Helical" evidence="1">
    <location>
        <begin position="6"/>
        <end position="23"/>
    </location>
</feature>
<organism evidence="2 3">
    <name type="scientific">Methanocella paludicola (strain DSM 17711 / JCM 13418 / NBRC 101707 / SANAE)</name>
    <dbReference type="NCBI Taxonomy" id="304371"/>
    <lineage>
        <taxon>Archaea</taxon>
        <taxon>Methanobacteriati</taxon>
        <taxon>Methanobacteriota</taxon>
        <taxon>Stenosarchaea group</taxon>
        <taxon>Methanomicrobia</taxon>
        <taxon>Methanocellales</taxon>
        <taxon>Methanocellaceae</taxon>
        <taxon>Methanocella</taxon>
    </lineage>
</organism>
<evidence type="ECO:0000256" key="1">
    <source>
        <dbReference type="SAM" id="Phobius"/>
    </source>
</evidence>
<dbReference type="Proteomes" id="UP000001882">
    <property type="component" value="Chromosome"/>
</dbReference>
<dbReference type="AlphaFoldDB" id="D1YZ96"/>
<name>D1YZ96_METPS</name>
<reference evidence="2 3" key="1">
    <citation type="journal article" date="2007" name="Appl. Environ. Microbiol.">
        <title>Isolation of key methanogens for global methane emission from rice paddy fields: a novel isolate affiliated with the clone cluster rice cluster I.</title>
        <authorList>
            <person name="Sakai S."/>
            <person name="Imachi H."/>
            <person name="Sekiguchi Y."/>
            <person name="Ohashi A."/>
            <person name="Harada H."/>
            <person name="Kamagata Y."/>
        </authorList>
    </citation>
    <scope>NUCLEOTIDE SEQUENCE [LARGE SCALE GENOMIC DNA]</scope>
    <source>
        <strain evidence="3">DSM 17711 / JCM 13418 / NBRC 101707 / SANAE</strain>
    </source>
</reference>
<evidence type="ECO:0000313" key="3">
    <source>
        <dbReference type="Proteomes" id="UP000001882"/>
    </source>
</evidence>
<feature type="transmembrane region" description="Helical" evidence="1">
    <location>
        <begin position="44"/>
        <end position="63"/>
    </location>
</feature>
<keyword evidence="3" id="KW-1185">Reference proteome</keyword>
<dbReference type="EMBL" id="AP011532">
    <property type="protein sequence ID" value="BAI61768.1"/>
    <property type="molecule type" value="Genomic_DNA"/>
</dbReference>
<dbReference type="KEGG" id="mpd:MCP_1696"/>
<dbReference type="STRING" id="304371.MCP_1696"/>
<protein>
    <submittedName>
        <fullName evidence="2">Uncharacterized protein</fullName>
    </submittedName>
</protein>
<sequence>MRHFYYFTLAGPNYSLIVLLIYIKSIMKSVHISEEGIFMEKRRVLALIAAALFIFFTVAPAGADFIGTGVTFAKDFSDSINVNVAKIAGLDDTAFAGVGTSIGVSWDVPVNINVLAGYPYGYGGVGVVTTGNTGYALGLNMDMVQTSGFDGSDFGIPLAQQGTTSTHFGKLWAAENQIDNTQAFLPFSSFPVL</sequence>